<dbReference type="Proteomes" id="UP000321058">
    <property type="component" value="Unassembled WGS sequence"/>
</dbReference>
<keyword evidence="1" id="KW-1133">Transmembrane helix</keyword>
<evidence type="ECO:0000256" key="1">
    <source>
        <dbReference type="SAM" id="Phobius"/>
    </source>
</evidence>
<reference evidence="2 3" key="1">
    <citation type="submission" date="2019-07" db="EMBL/GenBank/DDBJ databases">
        <title>Whole genome shotgun sequence of Reyranella soli NBRC 108950.</title>
        <authorList>
            <person name="Hosoyama A."/>
            <person name="Uohara A."/>
            <person name="Ohji S."/>
            <person name="Ichikawa N."/>
        </authorList>
    </citation>
    <scope>NUCLEOTIDE SEQUENCE [LARGE SCALE GENOMIC DNA]</scope>
    <source>
        <strain evidence="2 3">NBRC 108950</strain>
    </source>
</reference>
<evidence type="ECO:0000313" key="3">
    <source>
        <dbReference type="Proteomes" id="UP000321058"/>
    </source>
</evidence>
<keyword evidence="1" id="KW-0812">Transmembrane</keyword>
<comment type="caution">
    <text evidence="2">The sequence shown here is derived from an EMBL/GenBank/DDBJ whole genome shotgun (WGS) entry which is preliminary data.</text>
</comment>
<dbReference type="OrthoDB" id="8690194at2"/>
<feature type="transmembrane region" description="Helical" evidence="1">
    <location>
        <begin position="12"/>
        <end position="38"/>
    </location>
</feature>
<keyword evidence="1" id="KW-0472">Membrane</keyword>
<sequence>MAALRYIWSLKWSLAGFAAAFLLSFLSFGLLGYVLYYAAYPVVGNAYPPLSTWRPDSVWPLIVGAGLVWSFSFIPAGVIDHALAGRGVTRAQRNLWYVVVLWIGAVAAWLFLIATNLPPLRH</sequence>
<gene>
    <name evidence="2" type="ORF">RSO01_92840</name>
</gene>
<name>A0A512NT33_9HYPH</name>
<proteinExistence type="predicted"/>
<organism evidence="2 3">
    <name type="scientific">Reyranella soli</name>
    <dbReference type="NCBI Taxonomy" id="1230389"/>
    <lineage>
        <taxon>Bacteria</taxon>
        <taxon>Pseudomonadati</taxon>
        <taxon>Pseudomonadota</taxon>
        <taxon>Alphaproteobacteria</taxon>
        <taxon>Hyphomicrobiales</taxon>
        <taxon>Reyranellaceae</taxon>
        <taxon>Reyranella</taxon>
    </lineage>
</organism>
<feature type="transmembrane region" description="Helical" evidence="1">
    <location>
        <begin position="95"/>
        <end position="114"/>
    </location>
</feature>
<dbReference type="RefSeq" id="WP_147157378.1">
    <property type="nucleotide sequence ID" value="NZ_BKAJ01000312.1"/>
</dbReference>
<dbReference type="AlphaFoldDB" id="A0A512NT33"/>
<dbReference type="EMBL" id="BKAJ01000312">
    <property type="protein sequence ID" value="GEP62118.1"/>
    <property type="molecule type" value="Genomic_DNA"/>
</dbReference>
<evidence type="ECO:0000313" key="2">
    <source>
        <dbReference type="EMBL" id="GEP62118.1"/>
    </source>
</evidence>
<protein>
    <recommendedName>
        <fullName evidence="4">Transmembrane protein</fullName>
    </recommendedName>
</protein>
<feature type="transmembrane region" description="Helical" evidence="1">
    <location>
        <begin position="58"/>
        <end position="83"/>
    </location>
</feature>
<accession>A0A512NT33</accession>
<keyword evidence="3" id="KW-1185">Reference proteome</keyword>
<evidence type="ECO:0008006" key="4">
    <source>
        <dbReference type="Google" id="ProtNLM"/>
    </source>
</evidence>